<dbReference type="InterPro" id="IPR003660">
    <property type="entry name" value="HAMP_dom"/>
</dbReference>
<evidence type="ECO:0000256" key="3">
    <source>
        <dbReference type="ARBA" id="ARBA00022500"/>
    </source>
</evidence>
<dbReference type="InterPro" id="IPR004090">
    <property type="entry name" value="Chemotax_Me-accpt_rcpt"/>
</dbReference>
<keyword evidence="6 9" id="KW-0472">Membrane</keyword>
<keyword evidence="5 9" id="KW-1133">Transmembrane helix</keyword>
<comment type="similarity">
    <text evidence="7">Belongs to the methyl-accepting chemotaxis (MCP) protein family.</text>
</comment>
<evidence type="ECO:0000256" key="6">
    <source>
        <dbReference type="ARBA" id="ARBA00023136"/>
    </source>
</evidence>
<dbReference type="Gene3D" id="3.30.450.20">
    <property type="entry name" value="PAS domain"/>
    <property type="match status" value="1"/>
</dbReference>
<feature type="domain" description="HAMP" evidence="11">
    <location>
        <begin position="303"/>
        <end position="356"/>
    </location>
</feature>
<feature type="domain" description="Methyl-accepting transducer" evidence="10">
    <location>
        <begin position="406"/>
        <end position="635"/>
    </location>
</feature>
<dbReference type="InterPro" id="IPR051310">
    <property type="entry name" value="MCP_chemotaxis"/>
</dbReference>
<dbReference type="Gene3D" id="6.10.340.10">
    <property type="match status" value="1"/>
</dbReference>
<keyword evidence="2" id="KW-1003">Cell membrane</keyword>
<dbReference type="GO" id="GO:0007165">
    <property type="term" value="P:signal transduction"/>
    <property type="evidence" value="ECO:0007669"/>
    <property type="project" value="UniProtKB-KW"/>
</dbReference>
<gene>
    <name evidence="12" type="ORF">ABFV83_18785</name>
</gene>
<dbReference type="InterPro" id="IPR033479">
    <property type="entry name" value="dCache_1"/>
</dbReference>
<dbReference type="PANTHER" id="PTHR43531:SF11">
    <property type="entry name" value="METHYL-ACCEPTING CHEMOTAXIS PROTEIN 3"/>
    <property type="match status" value="1"/>
</dbReference>
<evidence type="ECO:0000256" key="7">
    <source>
        <dbReference type="ARBA" id="ARBA00029447"/>
    </source>
</evidence>
<dbReference type="PROSITE" id="PS50111">
    <property type="entry name" value="CHEMOTAXIS_TRANSDUC_2"/>
    <property type="match status" value="1"/>
</dbReference>
<accession>A0AAU7PNK8</accession>
<dbReference type="SMART" id="SM00283">
    <property type="entry name" value="MA"/>
    <property type="match status" value="1"/>
</dbReference>
<evidence type="ECO:0000259" key="10">
    <source>
        <dbReference type="PROSITE" id="PS50111"/>
    </source>
</evidence>
<name>A0AAU7PNK8_9FIRM</name>
<dbReference type="CDD" id="cd06225">
    <property type="entry name" value="HAMP"/>
    <property type="match status" value="1"/>
</dbReference>
<dbReference type="CDD" id="cd11386">
    <property type="entry name" value="MCP_signal"/>
    <property type="match status" value="1"/>
</dbReference>
<proteinExistence type="inferred from homology"/>
<dbReference type="Pfam" id="PF00672">
    <property type="entry name" value="HAMP"/>
    <property type="match status" value="1"/>
</dbReference>
<dbReference type="SUPFAM" id="SSF58104">
    <property type="entry name" value="Methyl-accepting chemotaxis protein (MCP) signaling domain"/>
    <property type="match status" value="1"/>
</dbReference>
<organism evidence="12">
    <name type="scientific">Lacrimispora sp. BS-2</name>
    <dbReference type="NCBI Taxonomy" id="3151850"/>
    <lineage>
        <taxon>Bacteria</taxon>
        <taxon>Bacillati</taxon>
        <taxon>Bacillota</taxon>
        <taxon>Clostridia</taxon>
        <taxon>Lachnospirales</taxon>
        <taxon>Lachnospiraceae</taxon>
        <taxon>Lacrimispora</taxon>
    </lineage>
</organism>
<dbReference type="EMBL" id="CP157940">
    <property type="protein sequence ID" value="XBS53824.1"/>
    <property type="molecule type" value="Genomic_DNA"/>
</dbReference>
<evidence type="ECO:0000313" key="12">
    <source>
        <dbReference type="EMBL" id="XBS53824.1"/>
    </source>
</evidence>
<dbReference type="GO" id="GO:0006935">
    <property type="term" value="P:chemotaxis"/>
    <property type="evidence" value="ECO:0007669"/>
    <property type="project" value="UniProtKB-KW"/>
</dbReference>
<dbReference type="GO" id="GO:0005886">
    <property type="term" value="C:plasma membrane"/>
    <property type="evidence" value="ECO:0007669"/>
    <property type="project" value="UniProtKB-SubCell"/>
</dbReference>
<dbReference type="SMART" id="SM00304">
    <property type="entry name" value="HAMP"/>
    <property type="match status" value="1"/>
</dbReference>
<evidence type="ECO:0000256" key="5">
    <source>
        <dbReference type="ARBA" id="ARBA00022989"/>
    </source>
</evidence>
<dbReference type="GO" id="GO:0004888">
    <property type="term" value="F:transmembrane signaling receptor activity"/>
    <property type="evidence" value="ECO:0007669"/>
    <property type="project" value="InterPro"/>
</dbReference>
<sequence length="654" mass="69499">MMNKLKKKGAVSIRFKLILFTSLLILVLTAVNLITSLFTSYQGILKNVRDDLASLGAVANLALSAKVEDLTSDLEDVAELGLSSVSSAELEKLAKKKGWLYLAVADENGIIRSGPGGHEGSNIGSQDLLNKALGGETVISSPYTDSQGAFVLQVYTPMNGKVLIAGIDGMYLSGLIGDFRVGKTGNIFIIDSQGTMIANMRPELVQEQRNFIEMSKTDSSYASAAKVYAKMITGASGVDTYSYAGVKRICYYSPVSGNNGWYFGAVAPINEMTSSIRTVLFSLLGAALIMLTGGILIAVFFAGGIANPIIKITNRMKLLSEGNLTEETPEINSKDEIGELSSSIDSSVKTLFLYVEDITRNMEQIAAGNLRTGPAQEYIGDFRRIETAIYDSVRNLSATLSMIHTASEEVSTGASQVAYGAQDLAAGSTEQAASIEELGASIGRIAEQALENSSNVKMAAQYVGETGASVNDGDEHMSRLTEAMTDISTASDQITSITRVIEDISFQTNILALNAAVEAARAGEAGKGFAVVADEVRNLASKSSEAAKRTAELIQHSAATVAEGSQIAEKAAQILRNIRENALKVNESIVKIEQSSMDQASAIEEIKIGLSQVSAVVQTNAATAEENSATSQEMSAQAATLRAQVEKFKLNNER</sequence>
<dbReference type="Gene3D" id="1.10.287.950">
    <property type="entry name" value="Methyl-accepting chemotaxis protein"/>
    <property type="match status" value="1"/>
</dbReference>
<evidence type="ECO:0000256" key="8">
    <source>
        <dbReference type="PROSITE-ProRule" id="PRU00284"/>
    </source>
</evidence>
<reference evidence="12" key="1">
    <citation type="submission" date="2024-06" db="EMBL/GenBank/DDBJ databases">
        <title>Lacrimispora cavernae sp. nov., a novel anaerobe isolated from bat guano pile inside a cave.</title>
        <authorList>
            <person name="Miller S.L."/>
            <person name="Lu N."/>
            <person name="King J."/>
            <person name="Sankaranarayanan K."/>
            <person name="Lawson P.A."/>
        </authorList>
    </citation>
    <scope>NUCLEOTIDE SEQUENCE</scope>
    <source>
        <strain evidence="12">BS-2</strain>
    </source>
</reference>
<dbReference type="Pfam" id="PF00015">
    <property type="entry name" value="MCPsignal"/>
    <property type="match status" value="1"/>
</dbReference>
<dbReference type="PANTHER" id="PTHR43531">
    <property type="entry name" value="PROTEIN ICFG"/>
    <property type="match status" value="1"/>
</dbReference>
<evidence type="ECO:0000256" key="9">
    <source>
        <dbReference type="SAM" id="Phobius"/>
    </source>
</evidence>
<feature type="transmembrane region" description="Helical" evidence="9">
    <location>
        <begin position="279"/>
        <end position="306"/>
    </location>
</feature>
<evidence type="ECO:0000256" key="4">
    <source>
        <dbReference type="ARBA" id="ARBA00022692"/>
    </source>
</evidence>
<dbReference type="CDD" id="cd12912">
    <property type="entry name" value="PDC2_MCP_like"/>
    <property type="match status" value="1"/>
</dbReference>
<dbReference type="AlphaFoldDB" id="A0AAU7PNK8"/>
<evidence type="ECO:0000259" key="11">
    <source>
        <dbReference type="PROSITE" id="PS50885"/>
    </source>
</evidence>
<dbReference type="Pfam" id="PF02743">
    <property type="entry name" value="dCache_1"/>
    <property type="match status" value="1"/>
</dbReference>
<dbReference type="PROSITE" id="PS50885">
    <property type="entry name" value="HAMP"/>
    <property type="match status" value="1"/>
</dbReference>
<keyword evidence="3" id="KW-0145">Chemotaxis</keyword>
<dbReference type="RefSeq" id="WP_349946052.1">
    <property type="nucleotide sequence ID" value="NZ_CP157940.1"/>
</dbReference>
<protein>
    <submittedName>
        <fullName evidence="12">Methyl-accepting chemotaxis protein</fullName>
    </submittedName>
</protein>
<evidence type="ECO:0000256" key="2">
    <source>
        <dbReference type="ARBA" id="ARBA00022475"/>
    </source>
</evidence>
<keyword evidence="8" id="KW-0807">Transducer</keyword>
<evidence type="ECO:0000256" key="1">
    <source>
        <dbReference type="ARBA" id="ARBA00004651"/>
    </source>
</evidence>
<comment type="subcellular location">
    <subcellularLocation>
        <location evidence="1">Cell membrane</location>
        <topology evidence="1">Multi-pass membrane protein</topology>
    </subcellularLocation>
</comment>
<keyword evidence="4 9" id="KW-0812">Transmembrane</keyword>
<dbReference type="InterPro" id="IPR004089">
    <property type="entry name" value="MCPsignal_dom"/>
</dbReference>
<dbReference type="PRINTS" id="PR00260">
    <property type="entry name" value="CHEMTRNSDUCR"/>
</dbReference>